<protein>
    <submittedName>
        <fullName evidence="1">Uncharacterized protein</fullName>
    </submittedName>
</protein>
<keyword evidence="2" id="KW-1185">Reference proteome</keyword>
<name>A0ABW2G7Q1_9ACTN</name>
<comment type="caution">
    <text evidence="1">The sequence shown here is derived from an EMBL/GenBank/DDBJ whole genome shotgun (WGS) entry which is preliminary data.</text>
</comment>
<dbReference type="PANTHER" id="PTHR43187">
    <property type="entry name" value="GLUTAMINE AMIDOTRANSFERASE DUG3-RELATED"/>
    <property type="match status" value="1"/>
</dbReference>
<dbReference type="PANTHER" id="PTHR43187:SF1">
    <property type="entry name" value="GLUTAMINE AMIDOTRANSFERASE DUG3-RELATED"/>
    <property type="match status" value="1"/>
</dbReference>
<dbReference type="Proteomes" id="UP001596435">
    <property type="component" value="Unassembled WGS sequence"/>
</dbReference>
<evidence type="ECO:0000313" key="2">
    <source>
        <dbReference type="Proteomes" id="UP001596435"/>
    </source>
</evidence>
<gene>
    <name evidence="1" type="ORF">ACFQMG_32755</name>
</gene>
<sequence>MFYVALTFGLQDDTPLAVERMIGTIEAAGNRHGVPDPLQMTVAVSDGRRLWAFRYSTERHSRTLFFSTDVRTLRALHPEIEALREVADGARIVVSEPLGDLTGAWHEVPESSYGHVADGGGELRGLVPRPA</sequence>
<organism evidence="1 2">
    <name type="scientific">Kitasatospora paranensis</name>
    <dbReference type="NCBI Taxonomy" id="258053"/>
    <lineage>
        <taxon>Bacteria</taxon>
        <taxon>Bacillati</taxon>
        <taxon>Actinomycetota</taxon>
        <taxon>Actinomycetes</taxon>
        <taxon>Kitasatosporales</taxon>
        <taxon>Streptomycetaceae</taxon>
        <taxon>Kitasatospora</taxon>
    </lineage>
</organism>
<accession>A0ABW2G7Q1</accession>
<evidence type="ECO:0000313" key="1">
    <source>
        <dbReference type="EMBL" id="MFC7184334.1"/>
    </source>
</evidence>
<dbReference type="EMBL" id="JBHTAJ010000097">
    <property type="protein sequence ID" value="MFC7184334.1"/>
    <property type="molecule type" value="Genomic_DNA"/>
</dbReference>
<dbReference type="Gene3D" id="3.60.20.10">
    <property type="entry name" value="Glutamine Phosphoribosylpyrophosphate, subunit 1, domain 1"/>
    <property type="match status" value="1"/>
</dbReference>
<dbReference type="InterPro" id="IPR029055">
    <property type="entry name" value="Ntn_hydrolases_N"/>
</dbReference>
<dbReference type="InterPro" id="IPR052373">
    <property type="entry name" value="Gamma-glu_amide_hydrolase"/>
</dbReference>
<proteinExistence type="predicted"/>
<reference evidence="2" key="1">
    <citation type="journal article" date="2019" name="Int. J. Syst. Evol. Microbiol.">
        <title>The Global Catalogue of Microorganisms (GCM) 10K type strain sequencing project: providing services to taxonomists for standard genome sequencing and annotation.</title>
        <authorList>
            <consortium name="The Broad Institute Genomics Platform"/>
            <consortium name="The Broad Institute Genome Sequencing Center for Infectious Disease"/>
            <person name="Wu L."/>
            <person name="Ma J."/>
        </authorList>
    </citation>
    <scope>NUCLEOTIDE SEQUENCE [LARGE SCALE GENOMIC DNA]</scope>
    <source>
        <strain evidence="2">CGMCC 1.12859</strain>
    </source>
</reference>